<dbReference type="GeneID" id="54455532"/>
<reference evidence="4" key="2">
    <citation type="submission" date="2020-04" db="EMBL/GenBank/DDBJ databases">
        <authorList>
            <consortium name="NCBI Genome Project"/>
        </authorList>
    </citation>
    <scope>NUCLEOTIDE SEQUENCE</scope>
    <source>
        <strain evidence="4">CBS 304.34</strain>
    </source>
</reference>
<keyword evidence="3" id="KW-1185">Reference proteome</keyword>
<feature type="domain" description="Heterokaryon incompatibility" evidence="1">
    <location>
        <begin position="46"/>
        <end position="97"/>
    </location>
</feature>
<organism evidence="2">
    <name type="scientific">Mytilinidion resinicola</name>
    <dbReference type="NCBI Taxonomy" id="574789"/>
    <lineage>
        <taxon>Eukaryota</taxon>
        <taxon>Fungi</taxon>
        <taxon>Dikarya</taxon>
        <taxon>Ascomycota</taxon>
        <taxon>Pezizomycotina</taxon>
        <taxon>Dothideomycetes</taxon>
        <taxon>Pleosporomycetidae</taxon>
        <taxon>Mytilinidiales</taxon>
        <taxon>Mytilinidiaceae</taxon>
        <taxon>Mytilinidion</taxon>
    </lineage>
</organism>
<accession>A0A6A6ZA29</accession>
<proteinExistence type="predicted"/>
<feature type="non-terminal residue" evidence="2">
    <location>
        <position position="97"/>
    </location>
</feature>
<gene>
    <name evidence="2 4" type="ORF">BDZ99DRAFT_357693</name>
</gene>
<reference evidence="4" key="3">
    <citation type="submission" date="2025-04" db="UniProtKB">
        <authorList>
            <consortium name="RefSeq"/>
        </authorList>
    </citation>
    <scope>IDENTIFICATION</scope>
    <source>
        <strain evidence="4">CBS 304.34</strain>
    </source>
</reference>
<dbReference type="Proteomes" id="UP000504636">
    <property type="component" value="Unplaced"/>
</dbReference>
<evidence type="ECO:0000313" key="4">
    <source>
        <dbReference type="RefSeq" id="XP_033584099.1"/>
    </source>
</evidence>
<dbReference type="PANTHER" id="PTHR24148">
    <property type="entry name" value="ANKYRIN REPEAT DOMAIN-CONTAINING PROTEIN 39 HOMOLOG-RELATED"/>
    <property type="match status" value="1"/>
</dbReference>
<dbReference type="InterPro" id="IPR052895">
    <property type="entry name" value="HetReg/Transcr_Mod"/>
</dbReference>
<dbReference type="PANTHER" id="PTHR24148:SF73">
    <property type="entry name" value="HET DOMAIN PROTEIN (AFU_ORTHOLOGUE AFUA_8G01020)"/>
    <property type="match status" value="1"/>
</dbReference>
<evidence type="ECO:0000313" key="2">
    <source>
        <dbReference type="EMBL" id="KAF2817135.1"/>
    </source>
</evidence>
<reference evidence="2 4" key="1">
    <citation type="journal article" date="2020" name="Stud. Mycol.">
        <title>101 Dothideomycetes genomes: a test case for predicting lifestyles and emergence of pathogens.</title>
        <authorList>
            <person name="Haridas S."/>
            <person name="Albert R."/>
            <person name="Binder M."/>
            <person name="Bloem J."/>
            <person name="Labutti K."/>
            <person name="Salamov A."/>
            <person name="Andreopoulos B."/>
            <person name="Baker S."/>
            <person name="Barry K."/>
            <person name="Bills G."/>
            <person name="Bluhm B."/>
            <person name="Cannon C."/>
            <person name="Castanera R."/>
            <person name="Culley D."/>
            <person name="Daum C."/>
            <person name="Ezra D."/>
            <person name="Gonzalez J."/>
            <person name="Henrissat B."/>
            <person name="Kuo A."/>
            <person name="Liang C."/>
            <person name="Lipzen A."/>
            <person name="Lutzoni F."/>
            <person name="Magnuson J."/>
            <person name="Mondo S."/>
            <person name="Nolan M."/>
            <person name="Ohm R."/>
            <person name="Pangilinan J."/>
            <person name="Park H.-J."/>
            <person name="Ramirez L."/>
            <person name="Alfaro M."/>
            <person name="Sun H."/>
            <person name="Tritt A."/>
            <person name="Yoshinaga Y."/>
            <person name="Zwiers L.-H."/>
            <person name="Turgeon B."/>
            <person name="Goodwin S."/>
            <person name="Spatafora J."/>
            <person name="Crous P."/>
            <person name="Grigoriev I."/>
        </authorList>
    </citation>
    <scope>NUCLEOTIDE SEQUENCE</scope>
    <source>
        <strain evidence="2 4">CBS 304.34</strain>
    </source>
</reference>
<dbReference type="RefSeq" id="XP_033584099.1">
    <property type="nucleotide sequence ID" value="XM_033714639.1"/>
</dbReference>
<feature type="non-terminal residue" evidence="2">
    <location>
        <position position="1"/>
    </location>
</feature>
<dbReference type="OrthoDB" id="3553147at2759"/>
<evidence type="ECO:0000313" key="3">
    <source>
        <dbReference type="Proteomes" id="UP000504636"/>
    </source>
</evidence>
<sequence>PYTRKYDSLAKDHNEIRLIKLSSSSDPNYDIGCELIVTSLDENPKYKALSYTWGNPNDTVPITLNDQRFDITRNLKKALQSLRTLDTDTPYWVDAIC</sequence>
<dbReference type="AlphaFoldDB" id="A0A6A6ZA29"/>
<name>A0A6A6ZA29_9PEZI</name>
<evidence type="ECO:0000259" key="1">
    <source>
        <dbReference type="Pfam" id="PF06985"/>
    </source>
</evidence>
<protein>
    <recommendedName>
        <fullName evidence="1">Heterokaryon incompatibility domain-containing protein</fullName>
    </recommendedName>
</protein>
<dbReference type="EMBL" id="MU003692">
    <property type="protein sequence ID" value="KAF2817135.1"/>
    <property type="molecule type" value="Genomic_DNA"/>
</dbReference>
<dbReference type="Pfam" id="PF06985">
    <property type="entry name" value="HET"/>
    <property type="match status" value="1"/>
</dbReference>
<dbReference type="InterPro" id="IPR010730">
    <property type="entry name" value="HET"/>
</dbReference>